<evidence type="ECO:0000313" key="5">
    <source>
        <dbReference type="EMBL" id="MBY4892665.1"/>
    </source>
</evidence>
<dbReference type="SMART" id="SM00796">
    <property type="entry name" value="AHS1"/>
    <property type="match status" value="1"/>
</dbReference>
<keyword evidence="2 6" id="KW-0378">Hydrolase</keyword>
<keyword evidence="7" id="KW-1185">Reference proteome</keyword>
<evidence type="ECO:0000313" key="6">
    <source>
        <dbReference type="EMBL" id="QXL89401.1"/>
    </source>
</evidence>
<sequence length="224" mass="23762">MTDVPSFKPVGDTGLLVTLSDVADEAANTHVIALDHALAAAEVNGVKECIPALVNLLVHFDPLITDHASVEAAVRALFPLPDITASDTTTHIIPVCYDAELCPDLLATAEATGLPPEQVIAAHASARLRVSMYGFAPGYAYLSGLPPEIHVPRKKTALRDVPKGSILIAGAQSILTPLTMPTGWNIIGRSPAEVISGSRFLFDVGDTVTFTRIPRADLPEWLQT</sequence>
<dbReference type="Pfam" id="PF02682">
    <property type="entry name" value="CT_C_D"/>
    <property type="match status" value="1"/>
</dbReference>
<keyword evidence="1" id="KW-0547">Nucleotide-binding</keyword>
<reference evidence="6 7" key="1">
    <citation type="submission" date="2021-07" db="EMBL/GenBank/DDBJ databases">
        <title>Karlodiniumbacter phycospheric gen. nov., sp. nov., a phycosphere bacterium isolated from karlodinium veneficum.</title>
        <authorList>
            <person name="Peng Y."/>
            <person name="Jiang L."/>
            <person name="Lee J."/>
        </authorList>
    </citation>
    <scope>NUCLEOTIDE SEQUENCE</scope>
    <source>
        <strain evidence="6 7">N5</strain>
    </source>
</reference>
<dbReference type="PANTHER" id="PTHR34698">
    <property type="entry name" value="5-OXOPROLINASE SUBUNIT B"/>
    <property type="match status" value="1"/>
</dbReference>
<accession>A0A975TZ21</accession>
<dbReference type="SUPFAM" id="SSF50891">
    <property type="entry name" value="Cyclophilin-like"/>
    <property type="match status" value="1"/>
</dbReference>
<feature type="domain" description="Carboxyltransferase" evidence="4">
    <location>
        <begin position="5"/>
        <end position="202"/>
    </location>
</feature>
<dbReference type="SUPFAM" id="SSF160467">
    <property type="entry name" value="PH0987 N-terminal domain-like"/>
    <property type="match status" value="1"/>
</dbReference>
<dbReference type="InterPro" id="IPR010016">
    <property type="entry name" value="PxpB"/>
</dbReference>
<evidence type="ECO:0000256" key="3">
    <source>
        <dbReference type="ARBA" id="ARBA00022840"/>
    </source>
</evidence>
<dbReference type="PANTHER" id="PTHR34698:SF2">
    <property type="entry name" value="5-OXOPROLINASE SUBUNIT B"/>
    <property type="match status" value="1"/>
</dbReference>
<proteinExistence type="predicted"/>
<dbReference type="AlphaFoldDB" id="A0A975TZ21"/>
<dbReference type="EMBL" id="JAIMBW010000001">
    <property type="protein sequence ID" value="MBY4892665.1"/>
    <property type="molecule type" value="Genomic_DNA"/>
</dbReference>
<name>A0A975TZ21_9RHOB</name>
<protein>
    <submittedName>
        <fullName evidence="6">Allophanate hydrolase subunit 1</fullName>
    </submittedName>
</protein>
<dbReference type="InterPro" id="IPR003833">
    <property type="entry name" value="CT_C_D"/>
</dbReference>
<evidence type="ECO:0000256" key="2">
    <source>
        <dbReference type="ARBA" id="ARBA00022801"/>
    </source>
</evidence>
<dbReference type="Gene3D" id="2.40.100.10">
    <property type="entry name" value="Cyclophilin-like"/>
    <property type="match status" value="1"/>
</dbReference>
<dbReference type="Proteomes" id="UP000693972">
    <property type="component" value="Unassembled WGS sequence"/>
</dbReference>
<dbReference type="Gene3D" id="3.30.1360.40">
    <property type="match status" value="1"/>
</dbReference>
<dbReference type="GO" id="GO:0005524">
    <property type="term" value="F:ATP binding"/>
    <property type="evidence" value="ECO:0007669"/>
    <property type="project" value="UniProtKB-KW"/>
</dbReference>
<evidence type="ECO:0000313" key="7">
    <source>
        <dbReference type="Proteomes" id="UP000693972"/>
    </source>
</evidence>
<dbReference type="RefSeq" id="WP_257892442.1">
    <property type="nucleotide sequence ID" value="NZ_JAIMBW010000001.1"/>
</dbReference>
<gene>
    <name evidence="5" type="ORF">KUL25_07800</name>
    <name evidence="6" type="ORF">KUL25_07805</name>
</gene>
<evidence type="ECO:0000256" key="1">
    <source>
        <dbReference type="ARBA" id="ARBA00022741"/>
    </source>
</evidence>
<keyword evidence="3" id="KW-0067">ATP-binding</keyword>
<dbReference type="GO" id="GO:0016787">
    <property type="term" value="F:hydrolase activity"/>
    <property type="evidence" value="ECO:0007669"/>
    <property type="project" value="UniProtKB-KW"/>
</dbReference>
<evidence type="ECO:0000259" key="4">
    <source>
        <dbReference type="SMART" id="SM00796"/>
    </source>
</evidence>
<dbReference type="InterPro" id="IPR029000">
    <property type="entry name" value="Cyclophilin-like_dom_sf"/>
</dbReference>
<organism evidence="6">
    <name type="scientific">Gymnodinialimonas phycosphaerae</name>
    <dbReference type="NCBI Taxonomy" id="2841589"/>
    <lineage>
        <taxon>Bacteria</taxon>
        <taxon>Pseudomonadati</taxon>
        <taxon>Pseudomonadota</taxon>
        <taxon>Alphaproteobacteria</taxon>
        <taxon>Rhodobacterales</taxon>
        <taxon>Paracoccaceae</taxon>
        <taxon>Gymnodinialimonas</taxon>
    </lineage>
</organism>
<dbReference type="EMBL" id="CP078073">
    <property type="protein sequence ID" value="QXL89401.1"/>
    <property type="molecule type" value="Genomic_DNA"/>
</dbReference>